<evidence type="ECO:0000313" key="2">
    <source>
        <dbReference type="EMBL" id="MFC6767963.1"/>
    </source>
</evidence>
<keyword evidence="1" id="KW-0812">Transmembrane</keyword>
<reference evidence="2 3" key="1">
    <citation type="journal article" date="2019" name="Int. J. Syst. Evol. Microbiol.">
        <title>The Global Catalogue of Microorganisms (GCM) 10K type strain sequencing project: providing services to taxonomists for standard genome sequencing and annotation.</title>
        <authorList>
            <consortium name="The Broad Institute Genomics Platform"/>
            <consortium name="The Broad Institute Genome Sequencing Center for Infectious Disease"/>
            <person name="Wu L."/>
            <person name="Ma J."/>
        </authorList>
    </citation>
    <scope>NUCLEOTIDE SEQUENCE [LARGE SCALE GENOMIC DNA]</scope>
    <source>
        <strain evidence="2 3">LMG 29247</strain>
    </source>
</reference>
<evidence type="ECO:0000313" key="3">
    <source>
        <dbReference type="Proteomes" id="UP001596383"/>
    </source>
</evidence>
<keyword evidence="3" id="KW-1185">Reference proteome</keyword>
<dbReference type="Pfam" id="PF14079">
    <property type="entry name" value="DUF4260"/>
    <property type="match status" value="1"/>
</dbReference>
<comment type="caution">
    <text evidence="2">The sequence shown here is derived from an EMBL/GenBank/DDBJ whole genome shotgun (WGS) entry which is preliminary data.</text>
</comment>
<sequence length="128" mass="13841">MEPRTLLRIEGLAALGIALGSYFTLDGPIWMLVVLALSPDLSMIGYLAGPRLGSLSYNIVHTYTLPLALGAFGFWADSRLALLIALIWAGHIGADRVFGYGLKFESGFTDTHLSTQSAPLESRTEADR</sequence>
<keyword evidence="1" id="KW-1133">Transmembrane helix</keyword>
<feature type="transmembrane region" description="Helical" evidence="1">
    <location>
        <begin position="7"/>
        <end position="23"/>
    </location>
</feature>
<keyword evidence="1" id="KW-0472">Membrane</keyword>
<dbReference type="RefSeq" id="WP_273740804.1">
    <property type="nucleotide sequence ID" value="NZ_JAQIVI010000456.1"/>
</dbReference>
<dbReference type="AlphaFoldDB" id="A0ABD5SSR8"/>
<dbReference type="Proteomes" id="UP001596383">
    <property type="component" value="Unassembled WGS sequence"/>
</dbReference>
<dbReference type="EMBL" id="JBHSWV010000456">
    <property type="protein sequence ID" value="MFC6767963.1"/>
    <property type="molecule type" value="Genomic_DNA"/>
</dbReference>
<evidence type="ECO:0000256" key="1">
    <source>
        <dbReference type="SAM" id="Phobius"/>
    </source>
</evidence>
<proteinExistence type="predicted"/>
<gene>
    <name evidence="2" type="ORF">ACFQE6_24075</name>
</gene>
<protein>
    <submittedName>
        <fullName evidence="2">DUF4260 domain-containing protein</fullName>
    </submittedName>
</protein>
<organism evidence="2 3">
    <name type="scientific">Natrinema soli</name>
    <dbReference type="NCBI Taxonomy" id="1930624"/>
    <lineage>
        <taxon>Archaea</taxon>
        <taxon>Methanobacteriati</taxon>
        <taxon>Methanobacteriota</taxon>
        <taxon>Stenosarchaea group</taxon>
        <taxon>Halobacteria</taxon>
        <taxon>Halobacteriales</taxon>
        <taxon>Natrialbaceae</taxon>
        <taxon>Natrinema</taxon>
    </lineage>
</organism>
<feature type="transmembrane region" description="Helical" evidence="1">
    <location>
        <begin position="55"/>
        <end position="74"/>
    </location>
</feature>
<name>A0ABD5SSR8_9EURY</name>
<accession>A0ABD5SSR8</accession>
<dbReference type="InterPro" id="IPR025356">
    <property type="entry name" value="DUF4260"/>
</dbReference>